<dbReference type="EMBL" id="CM020620">
    <property type="protein sequence ID" value="KAK1869967.1"/>
    <property type="molecule type" value="Genomic_DNA"/>
</dbReference>
<reference evidence="1" key="1">
    <citation type="submission" date="2019-11" db="EMBL/GenBank/DDBJ databases">
        <title>Nori genome reveals adaptations in red seaweeds to the harsh intertidal environment.</title>
        <authorList>
            <person name="Wang D."/>
            <person name="Mao Y."/>
        </authorList>
    </citation>
    <scope>NUCLEOTIDE SEQUENCE</scope>
    <source>
        <tissue evidence="1">Gametophyte</tissue>
    </source>
</reference>
<comment type="caution">
    <text evidence="1">The sequence shown here is derived from an EMBL/GenBank/DDBJ whole genome shotgun (WGS) entry which is preliminary data.</text>
</comment>
<evidence type="ECO:0000313" key="2">
    <source>
        <dbReference type="Proteomes" id="UP000798662"/>
    </source>
</evidence>
<evidence type="ECO:0000313" key="1">
    <source>
        <dbReference type="EMBL" id="KAK1869967.1"/>
    </source>
</evidence>
<organism evidence="1 2">
    <name type="scientific">Pyropia yezoensis</name>
    <name type="common">Susabi-nori</name>
    <name type="synonym">Porphyra yezoensis</name>
    <dbReference type="NCBI Taxonomy" id="2788"/>
    <lineage>
        <taxon>Eukaryota</taxon>
        <taxon>Rhodophyta</taxon>
        <taxon>Bangiophyceae</taxon>
        <taxon>Bangiales</taxon>
        <taxon>Bangiaceae</taxon>
        <taxon>Pyropia</taxon>
    </lineage>
</organism>
<gene>
    <name evidence="1" type="ORF">I4F81_012432</name>
</gene>
<accession>A0ACC3CJN4</accession>
<sequence length="207" mass="21563">MLRSNLPRLRTVYRLGAGRYAGGGVPPSAAAAASAGGATPPLPPRPGSFSLPLCRRPVIWYLCWCRARCCRCPRRGGWSGCRRGRWWRPGRPPPRGLGGGRIFGDRWWGGGPAAGTGADGSGRGGCGRYIMTGPGVGCDGGGSWSWGMGRRRRRGGRIGLERPSVAAAAVGGCVCRGGSGHSQLTAREAASRHSRVAAGAAVCLVRR</sequence>
<keyword evidence="2" id="KW-1185">Reference proteome</keyword>
<proteinExistence type="predicted"/>
<name>A0ACC3CJN4_PYRYE</name>
<dbReference type="Proteomes" id="UP000798662">
    <property type="component" value="Chromosome 3"/>
</dbReference>
<protein>
    <submittedName>
        <fullName evidence="1">Uncharacterized protein</fullName>
    </submittedName>
</protein>